<dbReference type="Proteomes" id="UP001054945">
    <property type="component" value="Unassembled WGS sequence"/>
</dbReference>
<reference evidence="1 2" key="1">
    <citation type="submission" date="2021-06" db="EMBL/GenBank/DDBJ databases">
        <title>Caerostris extrusa draft genome.</title>
        <authorList>
            <person name="Kono N."/>
            <person name="Arakawa K."/>
        </authorList>
    </citation>
    <scope>NUCLEOTIDE SEQUENCE [LARGE SCALE GENOMIC DNA]</scope>
</reference>
<name>A0AAV4P784_CAEEX</name>
<sequence>MSLVTIENVFVSSEAGFSEVNPIGLSNLQVFVERVSLVSQLRRKSPTVSLFGVLRLAPAAISVSWPLWKRRSRPESALFLRQKPGGKENRRGIGCAGRRAYLRLPPLAQ</sequence>
<dbReference type="AlphaFoldDB" id="A0AAV4P784"/>
<dbReference type="EMBL" id="BPLR01004059">
    <property type="protein sequence ID" value="GIX91784.1"/>
    <property type="molecule type" value="Genomic_DNA"/>
</dbReference>
<comment type="caution">
    <text evidence="1">The sequence shown here is derived from an EMBL/GenBank/DDBJ whole genome shotgun (WGS) entry which is preliminary data.</text>
</comment>
<protein>
    <submittedName>
        <fullName evidence="1">Uncharacterized protein</fullName>
    </submittedName>
</protein>
<accession>A0AAV4P784</accession>
<keyword evidence="2" id="KW-1185">Reference proteome</keyword>
<gene>
    <name evidence="1" type="ORF">CEXT_362171</name>
</gene>
<evidence type="ECO:0000313" key="1">
    <source>
        <dbReference type="EMBL" id="GIX91784.1"/>
    </source>
</evidence>
<evidence type="ECO:0000313" key="2">
    <source>
        <dbReference type="Proteomes" id="UP001054945"/>
    </source>
</evidence>
<proteinExistence type="predicted"/>
<organism evidence="1 2">
    <name type="scientific">Caerostris extrusa</name>
    <name type="common">Bark spider</name>
    <name type="synonym">Caerostris bankana</name>
    <dbReference type="NCBI Taxonomy" id="172846"/>
    <lineage>
        <taxon>Eukaryota</taxon>
        <taxon>Metazoa</taxon>
        <taxon>Ecdysozoa</taxon>
        <taxon>Arthropoda</taxon>
        <taxon>Chelicerata</taxon>
        <taxon>Arachnida</taxon>
        <taxon>Araneae</taxon>
        <taxon>Araneomorphae</taxon>
        <taxon>Entelegynae</taxon>
        <taxon>Araneoidea</taxon>
        <taxon>Araneidae</taxon>
        <taxon>Caerostris</taxon>
    </lineage>
</organism>